<gene>
    <name evidence="2" type="ORF">EAX61_15490</name>
</gene>
<organism evidence="2 3">
    <name type="scientific">Dokdonia sinensis</name>
    <dbReference type="NCBI Taxonomy" id="2479847"/>
    <lineage>
        <taxon>Bacteria</taxon>
        <taxon>Pseudomonadati</taxon>
        <taxon>Bacteroidota</taxon>
        <taxon>Flavobacteriia</taxon>
        <taxon>Flavobacteriales</taxon>
        <taxon>Flavobacteriaceae</taxon>
        <taxon>Dokdonia</taxon>
    </lineage>
</organism>
<evidence type="ECO:0000313" key="3">
    <source>
        <dbReference type="Proteomes" id="UP000281985"/>
    </source>
</evidence>
<name>A0A3M0FU40_9FLAO</name>
<sequence length="288" mass="31358">MSSLPEKTSPFTSQISKEDVALLHKSKKDLTKVPFAMRALNTLGTPIEKSITLIPEKYQDKITETVKKALQLSVKANLKTFQNDKTKLKASNRMYKAVTTGTGFVGGFFGIAGFTADILLSTKFLMRSIMDIARSQGEDITDPEVQLQCLQVFALGGTSPDDDSLDSSYYGTRIALDQALSQIASTVATQGAKKFLQSIASSAPGAMGGFMSKIISRYSVQVLDKFAAQAIPIVGAASGAGLNLIFLHHFQRVATAHFTIRRLEKQYGKDAVMEMYNTIDIPSTDDHK</sequence>
<keyword evidence="1" id="KW-0812">Transmembrane</keyword>
<dbReference type="PANTHER" id="PTHR41260:SF1">
    <property type="entry name" value="PROTEIN ECSC"/>
    <property type="match status" value="1"/>
</dbReference>
<evidence type="ECO:0000256" key="1">
    <source>
        <dbReference type="SAM" id="Phobius"/>
    </source>
</evidence>
<keyword evidence="1" id="KW-1133">Transmembrane helix</keyword>
<evidence type="ECO:0000313" key="2">
    <source>
        <dbReference type="EMBL" id="RMB56171.1"/>
    </source>
</evidence>
<protein>
    <submittedName>
        <fullName evidence="2">EcsC family protein</fullName>
    </submittedName>
</protein>
<dbReference type="RefSeq" id="WP_121918624.1">
    <property type="nucleotide sequence ID" value="NZ_REFV01000021.1"/>
</dbReference>
<comment type="caution">
    <text evidence="2">The sequence shown here is derived from an EMBL/GenBank/DDBJ whole genome shotgun (WGS) entry which is preliminary data.</text>
</comment>
<accession>A0A3M0FU40</accession>
<dbReference type="EMBL" id="REFV01000021">
    <property type="protein sequence ID" value="RMB56171.1"/>
    <property type="molecule type" value="Genomic_DNA"/>
</dbReference>
<reference evidence="2 3" key="1">
    <citation type="submission" date="2018-10" db="EMBL/GenBank/DDBJ databases">
        <title>Dokdonia luteus sp. nov., isolated from sea water.</title>
        <authorList>
            <person name="Zhou L.Y."/>
            <person name="Du Z.J."/>
        </authorList>
    </citation>
    <scope>NUCLEOTIDE SEQUENCE [LARGE SCALE GENOMIC DNA]</scope>
    <source>
        <strain evidence="2 3">SH27</strain>
    </source>
</reference>
<keyword evidence="1" id="KW-0472">Membrane</keyword>
<dbReference type="AlphaFoldDB" id="A0A3M0FU40"/>
<dbReference type="OrthoDB" id="1238772at2"/>
<feature type="transmembrane region" description="Helical" evidence="1">
    <location>
        <begin position="97"/>
        <end position="120"/>
    </location>
</feature>
<dbReference type="InterPro" id="IPR024787">
    <property type="entry name" value="EcsC"/>
</dbReference>
<proteinExistence type="predicted"/>
<dbReference type="Proteomes" id="UP000281985">
    <property type="component" value="Unassembled WGS sequence"/>
</dbReference>
<keyword evidence="3" id="KW-1185">Reference proteome</keyword>
<dbReference type="PANTHER" id="PTHR41260">
    <property type="entry name" value="PROTEIN ECSC"/>
    <property type="match status" value="1"/>
</dbReference>
<dbReference type="Pfam" id="PF12787">
    <property type="entry name" value="EcsC"/>
    <property type="match status" value="1"/>
</dbReference>